<dbReference type="PANTHER" id="PTHR22930:SF281">
    <property type="entry name" value="NUCLEASE"/>
    <property type="match status" value="1"/>
</dbReference>
<dbReference type="GO" id="GO:0046872">
    <property type="term" value="F:metal ion binding"/>
    <property type="evidence" value="ECO:0007669"/>
    <property type="project" value="UniProtKB-KW"/>
</dbReference>
<comment type="caution">
    <text evidence="12">The sequence shown here is derived from an EMBL/GenBank/DDBJ whole genome shotgun (WGS) entry which is preliminary data.</text>
</comment>
<dbReference type="GO" id="GO:0016787">
    <property type="term" value="F:hydrolase activity"/>
    <property type="evidence" value="ECO:0007669"/>
    <property type="project" value="UniProtKB-KW"/>
</dbReference>
<feature type="domain" description="DUF8040" evidence="11">
    <location>
        <begin position="2"/>
        <end position="59"/>
    </location>
</feature>
<dbReference type="AlphaFoldDB" id="A0AAW2NZN7"/>
<dbReference type="Pfam" id="PF12776">
    <property type="entry name" value="Myb_DNA-bind_3"/>
    <property type="match status" value="1"/>
</dbReference>
<evidence type="ECO:0000256" key="1">
    <source>
        <dbReference type="ARBA" id="ARBA00001968"/>
    </source>
</evidence>
<keyword evidence="7" id="KW-0539">Nucleus</keyword>
<dbReference type="GO" id="GO:0004518">
    <property type="term" value="F:nuclease activity"/>
    <property type="evidence" value="ECO:0007669"/>
    <property type="project" value="UniProtKB-KW"/>
</dbReference>
<feature type="domain" description="DDE Tnp4" evidence="10">
    <location>
        <begin position="91"/>
        <end position="252"/>
    </location>
</feature>
<comment type="cofactor">
    <cofactor evidence="1">
        <name>a divalent metal cation</name>
        <dbReference type="ChEBI" id="CHEBI:60240"/>
    </cofactor>
</comment>
<protein>
    <submittedName>
        <fullName evidence="12">Nuclease HARBI1</fullName>
    </submittedName>
</protein>
<dbReference type="Pfam" id="PF13359">
    <property type="entry name" value="DDE_Tnp_4"/>
    <property type="match status" value="1"/>
</dbReference>
<dbReference type="InterPro" id="IPR058353">
    <property type="entry name" value="DUF8040"/>
</dbReference>
<gene>
    <name evidence="12" type="ORF">Sangu_1158500</name>
</gene>
<comment type="similarity">
    <text evidence="3">Belongs to the HARBI1 family.</text>
</comment>
<comment type="subcellular location">
    <subcellularLocation>
        <location evidence="2">Nucleus</location>
    </subcellularLocation>
</comment>
<evidence type="ECO:0000256" key="4">
    <source>
        <dbReference type="ARBA" id="ARBA00022722"/>
    </source>
</evidence>
<evidence type="ECO:0000256" key="5">
    <source>
        <dbReference type="ARBA" id="ARBA00022723"/>
    </source>
</evidence>
<accession>A0AAW2NZN7</accession>
<dbReference type="EMBL" id="JACGWK010000006">
    <property type="protein sequence ID" value="KAL0349307.1"/>
    <property type="molecule type" value="Genomic_DNA"/>
</dbReference>
<dbReference type="GO" id="GO:0005634">
    <property type="term" value="C:nucleus"/>
    <property type="evidence" value="ECO:0007669"/>
    <property type="project" value="UniProtKB-SubCell"/>
</dbReference>
<reference evidence="12" key="2">
    <citation type="journal article" date="2024" name="Plant">
        <title>Genomic evolution and insights into agronomic trait innovations of Sesamum species.</title>
        <authorList>
            <person name="Miao H."/>
            <person name="Wang L."/>
            <person name="Qu L."/>
            <person name="Liu H."/>
            <person name="Sun Y."/>
            <person name="Le M."/>
            <person name="Wang Q."/>
            <person name="Wei S."/>
            <person name="Zheng Y."/>
            <person name="Lin W."/>
            <person name="Duan Y."/>
            <person name="Cao H."/>
            <person name="Xiong S."/>
            <person name="Wang X."/>
            <person name="Wei L."/>
            <person name="Li C."/>
            <person name="Ma Q."/>
            <person name="Ju M."/>
            <person name="Zhao R."/>
            <person name="Li G."/>
            <person name="Mu C."/>
            <person name="Tian Q."/>
            <person name="Mei H."/>
            <person name="Zhang T."/>
            <person name="Gao T."/>
            <person name="Zhang H."/>
        </authorList>
    </citation>
    <scope>NUCLEOTIDE SEQUENCE</scope>
    <source>
        <strain evidence="12">G01</strain>
    </source>
</reference>
<dbReference type="InterPro" id="IPR045249">
    <property type="entry name" value="HARBI1-like"/>
</dbReference>
<evidence type="ECO:0000313" key="12">
    <source>
        <dbReference type="EMBL" id="KAL0349307.1"/>
    </source>
</evidence>
<organism evidence="12">
    <name type="scientific">Sesamum angustifolium</name>
    <dbReference type="NCBI Taxonomy" id="2727405"/>
    <lineage>
        <taxon>Eukaryota</taxon>
        <taxon>Viridiplantae</taxon>
        <taxon>Streptophyta</taxon>
        <taxon>Embryophyta</taxon>
        <taxon>Tracheophyta</taxon>
        <taxon>Spermatophyta</taxon>
        <taxon>Magnoliopsida</taxon>
        <taxon>eudicotyledons</taxon>
        <taxon>Gunneridae</taxon>
        <taxon>Pentapetalae</taxon>
        <taxon>asterids</taxon>
        <taxon>lamiids</taxon>
        <taxon>Lamiales</taxon>
        <taxon>Pedaliaceae</taxon>
        <taxon>Sesamum</taxon>
    </lineage>
</organism>
<dbReference type="InterPro" id="IPR024752">
    <property type="entry name" value="Myb/SANT-like_dom"/>
</dbReference>
<evidence type="ECO:0000256" key="7">
    <source>
        <dbReference type="ARBA" id="ARBA00023242"/>
    </source>
</evidence>
<feature type="domain" description="Myb/SANT-like" evidence="9">
    <location>
        <begin position="291"/>
        <end position="388"/>
    </location>
</feature>
<evidence type="ECO:0000259" key="10">
    <source>
        <dbReference type="Pfam" id="PF13359"/>
    </source>
</evidence>
<sequence length="577" mass="65595">MLETAGGLRGTRHVSVIEQVAIFLSVIAHHKKNCVMKHDFIRSRRTISKHFHSVLKAVLRLSSILLARPLPVDDEYQDSRWRWFKGCLGALDGTHIEVRVPDSDKGRYRNRKGQISTNVLGLCNIEGMFTYVLSGWEGSAADGRVLRDAVHRPAGVKVPTGNYYLCDNGYGNVEGFLTPYRGVRYHLKEWDRGNGGPQCPRELFNLRYASARNVIERTFGLLKTRWGILRSPSYYPIRVQNQIIVACCLLHNLCAWRCLTTHLKMNLFDEEGTSKRRGCRAKADKGNTRRTWTQREEEVLVNALRTIVTTWWKCENGFRAGYLNQLEAIMCKHLPNTDIRAEPHINSKIHVWKKHYGTLMCMMGKSGFGWDDNRSMITVDSQDVWDEYCKIDASARSMRYKSWPFFPAWREIFGKDRAIGEVIVEAHPKANEADTVADTETHGYYVPTAEWCPGVGYVGNDSGALGDIHENVDRTVTSTASQKKPSSSGRKRKKIDTHTDDVGSIPGIELNEQILISDRLVENPKKMDLFFSLPDDARARMVALMLSGKVAVAFVMCFLDARYSYFESVTCKHDLMA</sequence>
<name>A0AAW2NZN7_9LAMI</name>
<evidence type="ECO:0000256" key="3">
    <source>
        <dbReference type="ARBA" id="ARBA00006958"/>
    </source>
</evidence>
<proteinExistence type="inferred from homology"/>
<evidence type="ECO:0000259" key="9">
    <source>
        <dbReference type="Pfam" id="PF12776"/>
    </source>
</evidence>
<evidence type="ECO:0000259" key="11">
    <source>
        <dbReference type="Pfam" id="PF26138"/>
    </source>
</evidence>
<evidence type="ECO:0000256" key="2">
    <source>
        <dbReference type="ARBA" id="ARBA00004123"/>
    </source>
</evidence>
<keyword evidence="5" id="KW-0479">Metal-binding</keyword>
<keyword evidence="6" id="KW-0378">Hydrolase</keyword>
<reference evidence="12" key="1">
    <citation type="submission" date="2020-06" db="EMBL/GenBank/DDBJ databases">
        <authorList>
            <person name="Li T."/>
            <person name="Hu X."/>
            <person name="Zhang T."/>
            <person name="Song X."/>
            <person name="Zhang H."/>
            <person name="Dai N."/>
            <person name="Sheng W."/>
            <person name="Hou X."/>
            <person name="Wei L."/>
        </authorList>
    </citation>
    <scope>NUCLEOTIDE SEQUENCE</scope>
    <source>
        <strain evidence="12">G01</strain>
        <tissue evidence="12">Leaf</tissue>
    </source>
</reference>
<dbReference type="InterPro" id="IPR027806">
    <property type="entry name" value="HARBI1_dom"/>
</dbReference>
<evidence type="ECO:0000256" key="8">
    <source>
        <dbReference type="SAM" id="MobiDB-lite"/>
    </source>
</evidence>
<dbReference type="PANTHER" id="PTHR22930">
    <property type="match status" value="1"/>
</dbReference>
<evidence type="ECO:0000256" key="6">
    <source>
        <dbReference type="ARBA" id="ARBA00022801"/>
    </source>
</evidence>
<feature type="region of interest" description="Disordered" evidence="8">
    <location>
        <begin position="474"/>
        <end position="500"/>
    </location>
</feature>
<dbReference type="Pfam" id="PF26138">
    <property type="entry name" value="DUF8040"/>
    <property type="match status" value="1"/>
</dbReference>
<keyword evidence="4" id="KW-0540">Nuclease</keyword>